<dbReference type="eggNOG" id="ENOG502SDHF">
    <property type="taxonomic scope" value="Eukaryota"/>
</dbReference>
<dbReference type="PANTHER" id="PTHR35135:SF2">
    <property type="entry name" value="OS03G0733000 PROTEIN"/>
    <property type="match status" value="1"/>
</dbReference>
<dbReference type="AlphaFoldDB" id="A0A0D3FNP1"/>
<keyword evidence="4" id="KW-1185">Reference proteome</keyword>
<dbReference type="STRING" id="65489.A0A0D3FNP1"/>
<reference evidence="3" key="1">
    <citation type="journal article" date="2009" name="Rice">
        <title>De Novo Next Generation Sequencing of Plant Genomes.</title>
        <authorList>
            <person name="Rounsley S."/>
            <person name="Marri P.R."/>
            <person name="Yu Y."/>
            <person name="He R."/>
            <person name="Sisneros N."/>
            <person name="Goicoechea J.L."/>
            <person name="Lee S.J."/>
            <person name="Angelova A."/>
            <person name="Kudrna D."/>
            <person name="Luo M."/>
            <person name="Affourtit J."/>
            <person name="Desany B."/>
            <person name="Knight J."/>
            <person name="Niazi F."/>
            <person name="Egholm M."/>
            <person name="Wing R.A."/>
        </authorList>
    </citation>
    <scope>NUCLEOTIDE SEQUENCE [LARGE SCALE GENOMIC DNA]</scope>
    <source>
        <strain evidence="3">cv. IRGC 105608</strain>
    </source>
</reference>
<keyword evidence="2" id="KW-0812">Transmembrane</keyword>
<reference evidence="3" key="2">
    <citation type="submission" date="2015-03" db="UniProtKB">
        <authorList>
            <consortium name="EnsemblPlants"/>
        </authorList>
    </citation>
    <scope>IDENTIFICATION</scope>
</reference>
<proteinExistence type="predicted"/>
<dbReference type="Proteomes" id="UP000026960">
    <property type="component" value="Chromosome 3"/>
</dbReference>
<feature type="compositionally biased region" description="Basic and acidic residues" evidence="1">
    <location>
        <begin position="53"/>
        <end position="76"/>
    </location>
</feature>
<dbReference type="EnsemblPlants" id="OBART03G33060.1">
    <property type="protein sequence ID" value="OBART03G33060.1"/>
    <property type="gene ID" value="OBART03G33060"/>
</dbReference>
<name>A0A0D3FNP1_9ORYZ</name>
<organism evidence="3">
    <name type="scientific">Oryza barthii</name>
    <dbReference type="NCBI Taxonomy" id="65489"/>
    <lineage>
        <taxon>Eukaryota</taxon>
        <taxon>Viridiplantae</taxon>
        <taxon>Streptophyta</taxon>
        <taxon>Embryophyta</taxon>
        <taxon>Tracheophyta</taxon>
        <taxon>Spermatophyta</taxon>
        <taxon>Magnoliopsida</taxon>
        <taxon>Liliopsida</taxon>
        <taxon>Poales</taxon>
        <taxon>Poaceae</taxon>
        <taxon>BOP clade</taxon>
        <taxon>Oryzoideae</taxon>
        <taxon>Oryzeae</taxon>
        <taxon>Oryzinae</taxon>
        <taxon>Oryza</taxon>
    </lineage>
</organism>
<dbReference type="HOGENOM" id="CLU_183458_1_0_1"/>
<evidence type="ECO:0000313" key="4">
    <source>
        <dbReference type="Proteomes" id="UP000026960"/>
    </source>
</evidence>
<feature type="transmembrane region" description="Helical" evidence="2">
    <location>
        <begin position="6"/>
        <end position="24"/>
    </location>
</feature>
<evidence type="ECO:0000313" key="3">
    <source>
        <dbReference type="EnsemblPlants" id="OBART03G33060.1"/>
    </source>
</evidence>
<sequence length="76" mass="8223">MALTNFVLTVAAVGAAALLFTTDIRKSGAMFRRNARQIRAWLEEESASAASRSAKDAPPKKLNGDIPKEKPKEDGH</sequence>
<dbReference type="PaxDb" id="65489-OBART03G33060.1"/>
<evidence type="ECO:0000256" key="1">
    <source>
        <dbReference type="SAM" id="MobiDB-lite"/>
    </source>
</evidence>
<feature type="region of interest" description="Disordered" evidence="1">
    <location>
        <begin position="46"/>
        <end position="76"/>
    </location>
</feature>
<protein>
    <submittedName>
        <fullName evidence="3">Uncharacterized protein</fullName>
    </submittedName>
</protein>
<accession>A0A0D3FNP1</accession>
<keyword evidence="2" id="KW-1133">Transmembrane helix</keyword>
<dbReference type="Gramene" id="OBART03G33060.1">
    <property type="protein sequence ID" value="OBART03G33060.1"/>
    <property type="gene ID" value="OBART03G33060"/>
</dbReference>
<evidence type="ECO:0000256" key="2">
    <source>
        <dbReference type="SAM" id="Phobius"/>
    </source>
</evidence>
<dbReference type="PANTHER" id="PTHR35135">
    <property type="entry name" value="OS05G0517800 PROTEIN"/>
    <property type="match status" value="1"/>
</dbReference>
<keyword evidence="2" id="KW-0472">Membrane</keyword>